<evidence type="ECO:0000313" key="2">
    <source>
        <dbReference type="EMBL" id="AXE82455.1"/>
    </source>
</evidence>
<evidence type="ECO:0000313" key="3">
    <source>
        <dbReference type="Proteomes" id="UP000252698"/>
    </source>
</evidence>
<sequence>MPGLLLHYGALMMCAHPPGLVTIPAPVQQRVRVGANPVATSADVFLVAGCGFPATVPGAPPCTSVTWLHTSTRVLVGGLPVLLQPTPPVSLAPAIGVGTPPPNPPMVQAVQPRVRGM</sequence>
<dbReference type="RefSeq" id="WP_114242380.1">
    <property type="nucleotide sequence ID" value="NZ_BMRN01000031.1"/>
</dbReference>
<protein>
    <recommendedName>
        <fullName evidence="4">DUF4280 domain-containing protein</fullName>
    </recommendedName>
</protein>
<name>A0A2Z5JSL7_STRAR</name>
<dbReference type="Proteomes" id="UP000252698">
    <property type="component" value="Chromosome"/>
</dbReference>
<gene>
    <name evidence="1" type="ORF">C5746_00395</name>
    <name evidence="2" type="ORF">C5746_42840</name>
</gene>
<proteinExistence type="predicted"/>
<dbReference type="EMBL" id="CP027306">
    <property type="protein sequence ID" value="AXE82455.1"/>
    <property type="molecule type" value="Genomic_DNA"/>
</dbReference>
<reference evidence="2 3" key="1">
    <citation type="journal article" date="2018" name="Front. Microbiol.">
        <title>Genome Sequencing of Streptomyces atratus SCSIOZH16 and Activation Production of Nocardamine via Metabolic Engineering.</title>
        <authorList>
            <person name="Li Y."/>
            <person name="Zhang C."/>
            <person name="Liu C."/>
            <person name="Ju J."/>
            <person name="Ma J."/>
        </authorList>
    </citation>
    <scope>NUCLEOTIDE SEQUENCE [LARGE SCALE GENOMIC DNA]</scope>
    <source>
        <strain evidence="2 3">SCSIO_ZH16</strain>
    </source>
</reference>
<organism evidence="2 3">
    <name type="scientific">Streptomyces atratus</name>
    <dbReference type="NCBI Taxonomy" id="1893"/>
    <lineage>
        <taxon>Bacteria</taxon>
        <taxon>Bacillati</taxon>
        <taxon>Actinomycetota</taxon>
        <taxon>Actinomycetes</taxon>
        <taxon>Kitasatosporales</taxon>
        <taxon>Streptomycetaceae</taxon>
        <taxon>Streptomyces</taxon>
    </lineage>
</organism>
<dbReference type="KEGG" id="sata:C5746_00395"/>
<dbReference type="KEGG" id="sata:C5746_42840"/>
<dbReference type="GeneID" id="95524914"/>
<dbReference type="EMBL" id="CP027306">
    <property type="protein sequence ID" value="AXE75711.1"/>
    <property type="molecule type" value="Genomic_DNA"/>
</dbReference>
<evidence type="ECO:0000313" key="1">
    <source>
        <dbReference type="EMBL" id="AXE75711.1"/>
    </source>
</evidence>
<accession>A0A2Z5JSL7</accession>
<evidence type="ECO:0008006" key="4">
    <source>
        <dbReference type="Google" id="ProtNLM"/>
    </source>
</evidence>
<dbReference type="AlphaFoldDB" id="A0A2Z5JSL7"/>